<evidence type="ECO:0000256" key="3">
    <source>
        <dbReference type="ARBA" id="ARBA00023136"/>
    </source>
</evidence>
<dbReference type="EMBL" id="CM001402">
    <property type="protein sequence ID" value="EHO41487.1"/>
    <property type="molecule type" value="Genomic_DNA"/>
</dbReference>
<protein>
    <submittedName>
        <fullName evidence="4">Inner membrane protein</fullName>
    </submittedName>
</protein>
<comment type="subcellular location">
    <subcellularLocation>
        <location evidence="1">Cell membrane</location>
    </subcellularLocation>
</comment>
<reference evidence="4 5" key="1">
    <citation type="submission" date="2011-09" db="EMBL/GenBank/DDBJ databases">
        <title>The permanent draft genome of Caldithrix abyssi DSM 13497.</title>
        <authorList>
            <consortium name="US DOE Joint Genome Institute (JGI-PGF)"/>
            <person name="Lucas S."/>
            <person name="Han J."/>
            <person name="Lapidus A."/>
            <person name="Bruce D."/>
            <person name="Goodwin L."/>
            <person name="Pitluck S."/>
            <person name="Peters L."/>
            <person name="Kyrpides N."/>
            <person name="Mavromatis K."/>
            <person name="Ivanova N."/>
            <person name="Mikhailova N."/>
            <person name="Chertkov O."/>
            <person name="Detter J.C."/>
            <person name="Tapia R."/>
            <person name="Han C."/>
            <person name="Land M."/>
            <person name="Hauser L."/>
            <person name="Markowitz V."/>
            <person name="Cheng J.-F."/>
            <person name="Hugenholtz P."/>
            <person name="Woyke T."/>
            <person name="Wu D."/>
            <person name="Spring S."/>
            <person name="Brambilla E."/>
            <person name="Klenk H.-P."/>
            <person name="Eisen J.A."/>
        </authorList>
    </citation>
    <scope>NUCLEOTIDE SEQUENCE [LARGE SCALE GENOMIC DNA]</scope>
    <source>
        <strain evidence="4 5">DSM 13497</strain>
    </source>
</reference>
<dbReference type="InParanoid" id="H1XTL2"/>
<sequence length="245" mass="27250">MFLACGSVFLIQCSLTEPEDTTPPVRSLTLVNSYALDVAEPSGLALTPDGSALWTVSDHSNRIVQISLTGKRLKTLSYQGNDLEGVVIDPTAHTLWVAEERSRELVEVDSTGKELQRHRILDGDDNSGLEGVCFDVLRRLFTIKEKQPGLLMALNADFSIRWQKELSFAGDYSGLCADTLLNRFWILSDQDESLFLWDTNAGLVGQYKLNIVGPEGIAIDFARGLIYVVSDPQSRLYVFKLEKSF</sequence>
<keyword evidence="5" id="KW-1185">Reference proteome</keyword>
<proteinExistence type="predicted"/>
<dbReference type="eggNOG" id="COG3204">
    <property type="taxonomic scope" value="Bacteria"/>
</dbReference>
<dbReference type="SUPFAM" id="SSF50956">
    <property type="entry name" value="Thermostable phytase (3-phytase)"/>
    <property type="match status" value="1"/>
</dbReference>
<accession>H1XTL2</accession>
<keyword evidence="2" id="KW-1003">Cell membrane</keyword>
<dbReference type="AlphaFoldDB" id="H1XTL2"/>
<dbReference type="STRING" id="880073.Cabys_628"/>
<dbReference type="PaxDb" id="880073-Calab_1873"/>
<dbReference type="Pfam" id="PF06977">
    <property type="entry name" value="SdiA-regulated"/>
    <property type="match status" value="1"/>
</dbReference>
<dbReference type="Gene3D" id="2.130.10.10">
    <property type="entry name" value="YVTN repeat-like/Quinoprotein amine dehydrogenase"/>
    <property type="match status" value="1"/>
</dbReference>
<dbReference type="GO" id="GO:0005886">
    <property type="term" value="C:plasma membrane"/>
    <property type="evidence" value="ECO:0007669"/>
    <property type="project" value="UniProtKB-SubCell"/>
</dbReference>
<evidence type="ECO:0000313" key="5">
    <source>
        <dbReference type="Proteomes" id="UP000004671"/>
    </source>
</evidence>
<organism evidence="4 5">
    <name type="scientific">Caldithrix abyssi DSM 13497</name>
    <dbReference type="NCBI Taxonomy" id="880073"/>
    <lineage>
        <taxon>Bacteria</taxon>
        <taxon>Pseudomonadati</taxon>
        <taxon>Calditrichota</taxon>
        <taxon>Calditrichia</taxon>
        <taxon>Calditrichales</taxon>
        <taxon>Calditrichaceae</taxon>
        <taxon>Caldithrix</taxon>
    </lineage>
</organism>
<gene>
    <name evidence="4" type="ORF">Calab_1873</name>
</gene>
<keyword evidence="3" id="KW-0472">Membrane</keyword>
<dbReference type="InterPro" id="IPR015943">
    <property type="entry name" value="WD40/YVTN_repeat-like_dom_sf"/>
</dbReference>
<dbReference type="InterPro" id="IPR009722">
    <property type="entry name" value="YjiK/CarP"/>
</dbReference>
<dbReference type="HOGENOM" id="CLU_1131955_0_0_0"/>
<evidence type="ECO:0000256" key="1">
    <source>
        <dbReference type="ARBA" id="ARBA00004236"/>
    </source>
</evidence>
<evidence type="ECO:0000313" key="4">
    <source>
        <dbReference type="EMBL" id="EHO41487.1"/>
    </source>
</evidence>
<evidence type="ECO:0000256" key="2">
    <source>
        <dbReference type="ARBA" id="ARBA00022475"/>
    </source>
</evidence>
<name>H1XTL2_CALAY</name>
<dbReference type="Proteomes" id="UP000004671">
    <property type="component" value="Chromosome"/>
</dbReference>